<keyword evidence="2" id="KW-1185">Reference proteome</keyword>
<name>A0A3G8ZIU1_9ACTN</name>
<dbReference type="Pfam" id="PF01263">
    <property type="entry name" value="Aldose_epim"/>
    <property type="match status" value="1"/>
</dbReference>
<dbReference type="Proteomes" id="UP000268084">
    <property type="component" value="Chromosome"/>
</dbReference>
<dbReference type="GO" id="GO:0004034">
    <property type="term" value="F:aldose 1-epimerase activity"/>
    <property type="evidence" value="ECO:0007669"/>
    <property type="project" value="TreeGrafter"/>
</dbReference>
<dbReference type="InterPro" id="IPR014718">
    <property type="entry name" value="GH-type_carb-bd"/>
</dbReference>
<reference evidence="1 2" key="2">
    <citation type="submission" date="2018-12" db="EMBL/GenBank/DDBJ databases">
        <title>Nakamurella antarcticus sp. nov., isolated from Antarctica South Shetland Islands soil.</title>
        <authorList>
            <person name="Peng F."/>
        </authorList>
    </citation>
    <scope>NUCLEOTIDE SEQUENCE [LARGE SCALE GENOMIC DNA]</scope>
    <source>
        <strain evidence="1 2">S14-144</strain>
    </source>
</reference>
<gene>
    <name evidence="1" type="ORF">EH165_02990</name>
</gene>
<dbReference type="EMBL" id="CP034170">
    <property type="protein sequence ID" value="AZI57279.1"/>
    <property type="molecule type" value="Genomic_DNA"/>
</dbReference>
<dbReference type="GO" id="GO:0033499">
    <property type="term" value="P:galactose catabolic process via UDP-galactose, Leloir pathway"/>
    <property type="evidence" value="ECO:0007669"/>
    <property type="project" value="TreeGrafter"/>
</dbReference>
<dbReference type="InterPro" id="IPR008183">
    <property type="entry name" value="Aldose_1/G6P_1-epimerase"/>
</dbReference>
<dbReference type="Gene3D" id="2.70.98.10">
    <property type="match status" value="1"/>
</dbReference>
<dbReference type="RefSeq" id="WP_124797964.1">
    <property type="nucleotide sequence ID" value="NZ_CP034170.1"/>
</dbReference>
<dbReference type="PANTHER" id="PTHR10091">
    <property type="entry name" value="ALDOSE-1-EPIMERASE"/>
    <property type="match status" value="1"/>
</dbReference>
<proteinExistence type="predicted"/>
<accession>A0A3G8ZIU1</accession>
<dbReference type="GO" id="GO:0006006">
    <property type="term" value="P:glucose metabolic process"/>
    <property type="evidence" value="ECO:0007669"/>
    <property type="project" value="TreeGrafter"/>
</dbReference>
<dbReference type="OrthoDB" id="4739604at2"/>
<dbReference type="KEGG" id="nak:EH165_02990"/>
<dbReference type="PANTHER" id="PTHR10091:SF0">
    <property type="entry name" value="GALACTOSE MUTAROTASE"/>
    <property type="match status" value="1"/>
</dbReference>
<reference evidence="1 2" key="1">
    <citation type="submission" date="2018-11" db="EMBL/GenBank/DDBJ databases">
        <authorList>
            <person name="Da X."/>
        </authorList>
    </citation>
    <scope>NUCLEOTIDE SEQUENCE [LARGE SCALE GENOMIC DNA]</scope>
    <source>
        <strain evidence="1 2">S14-144</strain>
    </source>
</reference>
<dbReference type="InterPro" id="IPR011013">
    <property type="entry name" value="Gal_mutarotase_sf_dom"/>
</dbReference>
<dbReference type="SUPFAM" id="SSF74650">
    <property type="entry name" value="Galactose mutarotase-like"/>
    <property type="match status" value="1"/>
</dbReference>
<dbReference type="GO" id="GO:0030246">
    <property type="term" value="F:carbohydrate binding"/>
    <property type="evidence" value="ECO:0007669"/>
    <property type="project" value="InterPro"/>
</dbReference>
<sequence>MGAATGAQFVLTRGDARARVGAVAAVLREFSVAGVNFTETWPENDQTPHGCGIVLVPWPNRIEAGAWLHEGKKLQLDITDVGNNCAIHGLLRNTAYTAVEQSPESVTLHANVFPQHGYPFQLDTSVTYSLSDQGLQVTHRLRNEGAAPAPFGVGAHPYLRVGAYDTADLTVVVDAASYLPLNERKVPLGAQPVSGTEWDLRPGKSLASIDLDTAYTDLTPVDGRQQVTLGAPDGSGILLWADKIFGYIQVFTPRDFPVRGHAVAVEPMTCPANAFNSGNGLLWLEPGASFEASWGLAPFGF</sequence>
<protein>
    <submittedName>
        <fullName evidence="1">Aldose epimerase</fullName>
    </submittedName>
</protein>
<organism evidence="1 2">
    <name type="scientific">Nakamurella antarctica</name>
    <dbReference type="NCBI Taxonomy" id="1902245"/>
    <lineage>
        <taxon>Bacteria</taxon>
        <taxon>Bacillati</taxon>
        <taxon>Actinomycetota</taxon>
        <taxon>Actinomycetes</taxon>
        <taxon>Nakamurellales</taxon>
        <taxon>Nakamurellaceae</taxon>
        <taxon>Nakamurella</taxon>
    </lineage>
</organism>
<evidence type="ECO:0000313" key="1">
    <source>
        <dbReference type="EMBL" id="AZI57279.1"/>
    </source>
</evidence>
<evidence type="ECO:0000313" key="2">
    <source>
        <dbReference type="Proteomes" id="UP000268084"/>
    </source>
</evidence>
<dbReference type="CDD" id="cd09022">
    <property type="entry name" value="Aldose_epim_Ec_YihR"/>
    <property type="match status" value="1"/>
</dbReference>
<dbReference type="AlphaFoldDB" id="A0A3G8ZIU1"/>
<dbReference type="InterPro" id="IPR037480">
    <property type="entry name" value="YihR-like"/>
</dbReference>